<dbReference type="EMBL" id="AZHW01001350">
    <property type="protein sequence ID" value="ETW92889.1"/>
    <property type="molecule type" value="Genomic_DNA"/>
</dbReference>
<dbReference type="PANTHER" id="PTHR30411">
    <property type="entry name" value="CYTOPLASMIC PROTEIN"/>
    <property type="match status" value="1"/>
</dbReference>
<accession>W4L4T8</accession>
<evidence type="ECO:0000313" key="3">
    <source>
        <dbReference type="Proteomes" id="UP000019141"/>
    </source>
</evidence>
<feature type="domain" description="YbaK/aminoacyl-tRNA synthetase-associated" evidence="1">
    <location>
        <begin position="22"/>
        <end position="144"/>
    </location>
</feature>
<dbReference type="HOGENOM" id="CLU_119898_0_0_7"/>
<dbReference type="CDD" id="cd04332">
    <property type="entry name" value="YbaK_like"/>
    <property type="match status" value="1"/>
</dbReference>
<dbReference type="PANTHER" id="PTHR30411:SF1">
    <property type="entry name" value="CYTOPLASMIC PROTEIN"/>
    <property type="match status" value="1"/>
</dbReference>
<dbReference type="SUPFAM" id="SSF55826">
    <property type="entry name" value="YbaK/ProRS associated domain"/>
    <property type="match status" value="1"/>
</dbReference>
<proteinExistence type="predicted"/>
<dbReference type="AlphaFoldDB" id="W4L4T8"/>
<dbReference type="InterPro" id="IPR036754">
    <property type="entry name" value="YbaK/aa-tRNA-synt-asso_dom_sf"/>
</dbReference>
<dbReference type="Pfam" id="PF04073">
    <property type="entry name" value="tRNA_edit"/>
    <property type="match status" value="1"/>
</dbReference>
<sequence length="196" mass="21676">MIYEAIKQKLQEAGVDFVDHKHEPIRTVQDALEKWPYGIDNLVKTVAFRLRDDRVVLAAALASARIDYKKLASVLGIGRRDIASLSPAEVHERLQVEPGGVCPIPVSDEVRVIVDAPVGELQEVFCGFGRLDHTLQISASELIRVGGGKWLKLASLECVLNVLSLSHRFLKPPSVPLYSSDNLDRDAGYCRYLSAD</sequence>
<keyword evidence="3" id="KW-1185">Reference proteome</keyword>
<dbReference type="GO" id="GO:0002161">
    <property type="term" value="F:aminoacyl-tRNA deacylase activity"/>
    <property type="evidence" value="ECO:0007669"/>
    <property type="project" value="InterPro"/>
</dbReference>
<organism evidence="2 3">
    <name type="scientific">Entotheonella factor</name>
    <dbReference type="NCBI Taxonomy" id="1429438"/>
    <lineage>
        <taxon>Bacteria</taxon>
        <taxon>Pseudomonadati</taxon>
        <taxon>Nitrospinota/Tectimicrobiota group</taxon>
        <taxon>Candidatus Tectimicrobiota</taxon>
        <taxon>Candidatus Entotheonellia</taxon>
        <taxon>Candidatus Entotheonellales</taxon>
        <taxon>Candidatus Entotheonellaceae</taxon>
        <taxon>Candidatus Entotheonella</taxon>
    </lineage>
</organism>
<gene>
    <name evidence="2" type="ORF">ETSY1_41675</name>
</gene>
<name>W4L4T8_ENTF1</name>
<dbReference type="Proteomes" id="UP000019141">
    <property type="component" value="Unassembled WGS sequence"/>
</dbReference>
<reference evidence="2 3" key="1">
    <citation type="journal article" date="2014" name="Nature">
        <title>An environmental bacterial taxon with a large and distinct metabolic repertoire.</title>
        <authorList>
            <person name="Wilson M.C."/>
            <person name="Mori T."/>
            <person name="Ruckert C."/>
            <person name="Uria A.R."/>
            <person name="Helf M.J."/>
            <person name="Takada K."/>
            <person name="Gernert C."/>
            <person name="Steffens U.A."/>
            <person name="Heycke N."/>
            <person name="Schmitt S."/>
            <person name="Rinke C."/>
            <person name="Helfrich E.J."/>
            <person name="Brachmann A.O."/>
            <person name="Gurgui C."/>
            <person name="Wakimoto T."/>
            <person name="Kracht M."/>
            <person name="Crusemann M."/>
            <person name="Hentschel U."/>
            <person name="Abe I."/>
            <person name="Matsunaga S."/>
            <person name="Kalinowski J."/>
            <person name="Takeyama H."/>
            <person name="Piel J."/>
        </authorList>
    </citation>
    <scope>NUCLEOTIDE SEQUENCE [LARGE SCALE GENOMIC DNA]</scope>
    <source>
        <strain evidence="3">TSY1</strain>
    </source>
</reference>
<evidence type="ECO:0000313" key="2">
    <source>
        <dbReference type="EMBL" id="ETW92889.1"/>
    </source>
</evidence>
<comment type="caution">
    <text evidence="2">The sequence shown here is derived from an EMBL/GenBank/DDBJ whole genome shotgun (WGS) entry which is preliminary data.</text>
</comment>
<dbReference type="Gene3D" id="3.90.960.10">
    <property type="entry name" value="YbaK/aminoacyl-tRNA synthetase-associated domain"/>
    <property type="match status" value="1"/>
</dbReference>
<dbReference type="InterPro" id="IPR007214">
    <property type="entry name" value="YbaK/aa-tRNA-synth-assoc-dom"/>
</dbReference>
<evidence type="ECO:0000259" key="1">
    <source>
        <dbReference type="Pfam" id="PF04073"/>
    </source>
</evidence>
<protein>
    <recommendedName>
        <fullName evidence="1">YbaK/aminoacyl-tRNA synthetase-associated domain-containing protein</fullName>
    </recommendedName>
</protein>